<dbReference type="PANTHER" id="PTHR30185">
    <property type="entry name" value="CRYPTIC BETA-GLUCOSIDE BGL OPERON ANTITERMINATOR"/>
    <property type="match status" value="1"/>
</dbReference>
<keyword evidence="1" id="KW-0677">Repeat</keyword>
<dbReference type="NCBIfam" id="NF046042">
    <property type="entry name" value="LicT"/>
    <property type="match status" value="1"/>
</dbReference>
<feature type="domain" description="PRD" evidence="2">
    <location>
        <begin position="65"/>
        <end position="170"/>
    </location>
</feature>
<dbReference type="AlphaFoldDB" id="A0A0K9GNQ1"/>
<dbReference type="OrthoDB" id="9813552at2"/>
<dbReference type="InterPro" id="IPR004341">
    <property type="entry name" value="CAT_RNA-bd_dom"/>
</dbReference>
<dbReference type="EMBL" id="LFZW01000001">
    <property type="protein sequence ID" value="KMY48278.1"/>
    <property type="molecule type" value="Genomic_DNA"/>
</dbReference>
<accession>A0A0K9GNQ1</accession>
<organism evidence="3 4">
    <name type="scientific">Peribacillus loiseleuriae</name>
    <dbReference type="NCBI Taxonomy" id="1679170"/>
    <lineage>
        <taxon>Bacteria</taxon>
        <taxon>Bacillati</taxon>
        <taxon>Bacillota</taxon>
        <taxon>Bacilli</taxon>
        <taxon>Bacillales</taxon>
        <taxon>Bacillaceae</taxon>
        <taxon>Peribacillus</taxon>
    </lineage>
</organism>
<dbReference type="Pfam" id="PF00874">
    <property type="entry name" value="PRD"/>
    <property type="match status" value="2"/>
</dbReference>
<dbReference type="SUPFAM" id="SSF63520">
    <property type="entry name" value="PTS-regulatory domain, PRD"/>
    <property type="match status" value="2"/>
</dbReference>
<evidence type="ECO:0000313" key="3">
    <source>
        <dbReference type="EMBL" id="KMY48278.1"/>
    </source>
</evidence>
<evidence type="ECO:0000256" key="1">
    <source>
        <dbReference type="ARBA" id="ARBA00022737"/>
    </source>
</evidence>
<gene>
    <name evidence="3" type="ORF">AC625_00965</name>
</gene>
<dbReference type="InterPro" id="IPR036650">
    <property type="entry name" value="CAT_RNA-bd_dom_sf"/>
</dbReference>
<dbReference type="SUPFAM" id="SSF50151">
    <property type="entry name" value="SacY-like RNA-binding domain"/>
    <property type="match status" value="1"/>
</dbReference>
<dbReference type="PANTHER" id="PTHR30185:SF15">
    <property type="entry name" value="CRYPTIC BETA-GLUCOSIDE BGL OPERON ANTITERMINATOR"/>
    <property type="match status" value="1"/>
</dbReference>
<dbReference type="GO" id="GO:0006355">
    <property type="term" value="P:regulation of DNA-templated transcription"/>
    <property type="evidence" value="ECO:0007669"/>
    <property type="project" value="InterPro"/>
</dbReference>
<evidence type="ECO:0000259" key="2">
    <source>
        <dbReference type="PROSITE" id="PS51372"/>
    </source>
</evidence>
<dbReference type="Pfam" id="PF03123">
    <property type="entry name" value="CAT_RBD"/>
    <property type="match status" value="1"/>
</dbReference>
<dbReference type="SMART" id="SM01061">
    <property type="entry name" value="CAT_RBD"/>
    <property type="match status" value="1"/>
</dbReference>
<dbReference type="PATRIC" id="fig|1679170.3.peg.176"/>
<proteinExistence type="predicted"/>
<sequence length="281" mass="33062">MRIKKVFNNNVILTEDGNLEEMVVMGRGLAFQKKVGDEIDETKIEKTFVIHSKNVFDKLSELLKEIPFDHLELSNDIIELAKRELGYQLNETVYLSLTDHIHFALTRIQEGLIVKNALLWEVKKFYKDEYRVAKQAVQMIEDRTGIQLPDDESASIALHLFNARHDSAGMEQTMEMTKIVNDIITIVKYHFGITFDEDSMNYSRFITHLRYFAYRMQRGELSREDEDSLFDQVSKQYSEAYQCTIKVQTYLQLSYNVQMTKDEMVYFMIHIHRVSSREKKA</sequence>
<feature type="domain" description="PRD" evidence="2">
    <location>
        <begin position="171"/>
        <end position="281"/>
    </location>
</feature>
<dbReference type="Proteomes" id="UP000037146">
    <property type="component" value="Unassembled WGS sequence"/>
</dbReference>
<comment type="caution">
    <text evidence="3">The sequence shown here is derived from an EMBL/GenBank/DDBJ whole genome shotgun (WGS) entry which is preliminary data.</text>
</comment>
<reference evidence="4" key="1">
    <citation type="submission" date="2015-07" db="EMBL/GenBank/DDBJ databases">
        <title>Genome sequencing project for genomic taxonomy and phylogenomics of Bacillus-like bacteria.</title>
        <authorList>
            <person name="Liu B."/>
            <person name="Wang J."/>
            <person name="Zhu Y."/>
            <person name="Liu G."/>
            <person name="Chen Q."/>
            <person name="Chen Z."/>
            <person name="Lan J."/>
            <person name="Che J."/>
            <person name="Ge C."/>
            <person name="Shi H."/>
            <person name="Pan Z."/>
            <person name="Liu X."/>
        </authorList>
    </citation>
    <scope>NUCLEOTIDE SEQUENCE [LARGE SCALE GENOMIC DNA]</scope>
    <source>
        <strain evidence="4">FJAT-27997</strain>
    </source>
</reference>
<dbReference type="Gene3D" id="1.10.1790.10">
    <property type="entry name" value="PRD domain"/>
    <property type="match status" value="2"/>
</dbReference>
<dbReference type="PROSITE" id="PS51372">
    <property type="entry name" value="PRD_2"/>
    <property type="match status" value="2"/>
</dbReference>
<dbReference type="RefSeq" id="WP_049679598.1">
    <property type="nucleotide sequence ID" value="NZ_LFZW01000001.1"/>
</dbReference>
<dbReference type="GO" id="GO:0003723">
    <property type="term" value="F:RNA binding"/>
    <property type="evidence" value="ECO:0007669"/>
    <property type="project" value="InterPro"/>
</dbReference>
<protein>
    <submittedName>
        <fullName evidence="3">Transcription antiterminator BglG</fullName>
    </submittedName>
</protein>
<dbReference type="Gene3D" id="2.30.24.10">
    <property type="entry name" value="CAT RNA-binding domain"/>
    <property type="match status" value="1"/>
</dbReference>
<dbReference type="InterPro" id="IPR011608">
    <property type="entry name" value="PRD"/>
</dbReference>
<dbReference type="InterPro" id="IPR050661">
    <property type="entry name" value="BglG_antiterminators"/>
</dbReference>
<keyword evidence="4" id="KW-1185">Reference proteome</keyword>
<evidence type="ECO:0000313" key="4">
    <source>
        <dbReference type="Proteomes" id="UP000037146"/>
    </source>
</evidence>
<dbReference type="STRING" id="1679170.AC625_00965"/>
<dbReference type="InterPro" id="IPR036634">
    <property type="entry name" value="PRD_sf"/>
</dbReference>
<name>A0A0K9GNQ1_9BACI</name>